<keyword evidence="3" id="KW-1185">Reference proteome</keyword>
<feature type="compositionally biased region" description="Low complexity" evidence="1">
    <location>
        <begin position="31"/>
        <end position="44"/>
    </location>
</feature>
<evidence type="ECO:0000256" key="1">
    <source>
        <dbReference type="SAM" id="MobiDB-lite"/>
    </source>
</evidence>
<accession>A0A1B9GVK3</accession>
<proteinExistence type="predicted"/>
<dbReference type="Proteomes" id="UP000092666">
    <property type="component" value="Unassembled WGS sequence"/>
</dbReference>
<feature type="compositionally biased region" description="Acidic residues" evidence="1">
    <location>
        <begin position="360"/>
        <end position="371"/>
    </location>
</feature>
<evidence type="ECO:0000313" key="3">
    <source>
        <dbReference type="Proteomes" id="UP000092666"/>
    </source>
</evidence>
<dbReference type="EMBL" id="KV700123">
    <property type="protein sequence ID" value="OCF34935.1"/>
    <property type="molecule type" value="Genomic_DNA"/>
</dbReference>
<feature type="compositionally biased region" description="Pro residues" evidence="1">
    <location>
        <begin position="274"/>
        <end position="285"/>
    </location>
</feature>
<feature type="region of interest" description="Disordered" evidence="1">
    <location>
        <begin position="130"/>
        <end position="340"/>
    </location>
</feature>
<sequence length="397" mass="42450">MSSHASSSRHHLRSNARREPLVSLALTSFLPDVSSLPSPISLPSKRGPSTFDSPSSPGGKARKVSRTEKDGSETIRKTRSAKELRSQYRTQTPAGGIVDDSAVVTPRVKHVLERDDLGTGKSPARRLFVGMAGKEEQRVSGISGAIATPTHSPSGRKLAPSPPILDSPSSSRSSLPSSSTSAIDVDVQAQPEYSSDQEDGDVHDCGFIIYQDDDGVNRTITSQATEYGLRTPRSSRRTAKPDSIKRSTNIIISAPGTPDSSSSILDVEDQENISPPPYTSLPPYSPSKSKSHSAQSTPSKFSTTSTSTDDEIVSLYLSAPWTHTPSSTSGSGTRRRERSKLMNEVRLLRGETMSEKMDIDLEGGDDGDGEELTPGKKGGGAAIIEGRKRLAMEVDMA</sequence>
<dbReference type="AlphaFoldDB" id="A0A1B9GVK3"/>
<feature type="region of interest" description="Disordered" evidence="1">
    <location>
        <begin position="352"/>
        <end position="380"/>
    </location>
</feature>
<organism evidence="2 3">
    <name type="scientific">Kwoniella heveanensis BCC8398</name>
    <dbReference type="NCBI Taxonomy" id="1296120"/>
    <lineage>
        <taxon>Eukaryota</taxon>
        <taxon>Fungi</taxon>
        <taxon>Dikarya</taxon>
        <taxon>Basidiomycota</taxon>
        <taxon>Agaricomycotina</taxon>
        <taxon>Tremellomycetes</taxon>
        <taxon>Tremellales</taxon>
        <taxon>Cryptococcaceae</taxon>
        <taxon>Kwoniella</taxon>
    </lineage>
</organism>
<name>A0A1B9GVK3_9TREE</name>
<dbReference type="OrthoDB" id="2565090at2759"/>
<gene>
    <name evidence="2" type="ORF">I316_03482</name>
</gene>
<protein>
    <submittedName>
        <fullName evidence="2">Uncharacterized protein</fullName>
    </submittedName>
</protein>
<feature type="compositionally biased region" description="Low complexity" evidence="1">
    <location>
        <begin position="166"/>
        <end position="181"/>
    </location>
</feature>
<reference evidence="2 3" key="1">
    <citation type="submission" date="2013-07" db="EMBL/GenBank/DDBJ databases">
        <title>The Genome Sequence of Cryptococcus heveanensis BCC8398.</title>
        <authorList>
            <consortium name="The Broad Institute Genome Sequencing Platform"/>
            <person name="Cuomo C."/>
            <person name="Litvintseva A."/>
            <person name="Chen Y."/>
            <person name="Heitman J."/>
            <person name="Sun S."/>
            <person name="Springer D."/>
            <person name="Dromer F."/>
            <person name="Young S.K."/>
            <person name="Zeng Q."/>
            <person name="Gargeya S."/>
            <person name="Fitzgerald M."/>
            <person name="Abouelleil A."/>
            <person name="Alvarado L."/>
            <person name="Berlin A.M."/>
            <person name="Chapman S.B."/>
            <person name="Dewar J."/>
            <person name="Goldberg J."/>
            <person name="Griggs A."/>
            <person name="Gujja S."/>
            <person name="Hansen M."/>
            <person name="Howarth C."/>
            <person name="Imamovic A."/>
            <person name="Larimer J."/>
            <person name="McCowan C."/>
            <person name="Murphy C."/>
            <person name="Pearson M."/>
            <person name="Priest M."/>
            <person name="Roberts A."/>
            <person name="Saif S."/>
            <person name="Shea T."/>
            <person name="Sykes S."/>
            <person name="Wortman J."/>
            <person name="Nusbaum C."/>
            <person name="Birren B."/>
        </authorList>
    </citation>
    <scope>NUCLEOTIDE SEQUENCE [LARGE SCALE GENOMIC DNA]</scope>
    <source>
        <strain evidence="2 3">BCC8398</strain>
    </source>
</reference>
<feature type="compositionally biased region" description="Low complexity" evidence="1">
    <location>
        <begin position="286"/>
        <end position="307"/>
    </location>
</feature>
<feature type="region of interest" description="Disordered" evidence="1">
    <location>
        <begin position="31"/>
        <end position="101"/>
    </location>
</feature>
<evidence type="ECO:0000313" key="2">
    <source>
        <dbReference type="EMBL" id="OCF34935.1"/>
    </source>
</evidence>
<reference evidence="3" key="2">
    <citation type="submission" date="2013-12" db="EMBL/GenBank/DDBJ databases">
        <title>Evolution of pathogenesis and genome organization in the Tremellales.</title>
        <authorList>
            <person name="Cuomo C."/>
            <person name="Litvintseva A."/>
            <person name="Heitman J."/>
            <person name="Chen Y."/>
            <person name="Sun S."/>
            <person name="Springer D."/>
            <person name="Dromer F."/>
            <person name="Young S."/>
            <person name="Zeng Q."/>
            <person name="Chapman S."/>
            <person name="Gujja S."/>
            <person name="Saif S."/>
            <person name="Birren B."/>
        </authorList>
    </citation>
    <scope>NUCLEOTIDE SEQUENCE [LARGE SCALE GENOMIC DNA]</scope>
    <source>
        <strain evidence="3">BCC8398</strain>
    </source>
</reference>
<feature type="compositionally biased region" description="Basic and acidic residues" evidence="1">
    <location>
        <begin position="65"/>
        <end position="86"/>
    </location>
</feature>